<evidence type="ECO:0000259" key="1">
    <source>
        <dbReference type="PROSITE" id="PS51397"/>
    </source>
</evidence>
<dbReference type="PANTHER" id="PTHR46622:SF3">
    <property type="entry name" value="ZINC ION BINDING PROTEIN"/>
    <property type="match status" value="1"/>
</dbReference>
<evidence type="ECO:0000313" key="2">
    <source>
        <dbReference type="EMBL" id="KAK3198760.1"/>
    </source>
</evidence>
<dbReference type="GO" id="GO:0008237">
    <property type="term" value="F:metallopeptidase activity"/>
    <property type="evidence" value="ECO:0007669"/>
    <property type="project" value="TreeGrafter"/>
</dbReference>
<dbReference type="GO" id="GO:0006281">
    <property type="term" value="P:DNA repair"/>
    <property type="evidence" value="ECO:0007669"/>
    <property type="project" value="TreeGrafter"/>
</dbReference>
<dbReference type="AlphaFoldDB" id="A0AAE0DZI2"/>
<keyword evidence="3" id="KW-1185">Reference proteome</keyword>
<feature type="domain" description="WLM" evidence="1">
    <location>
        <begin position="1"/>
        <end position="93"/>
    </location>
</feature>
<protein>
    <recommendedName>
        <fullName evidence="1">WLM domain-containing protein</fullName>
    </recommendedName>
</protein>
<dbReference type="InterPro" id="IPR013536">
    <property type="entry name" value="WLM_dom"/>
</dbReference>
<gene>
    <name evidence="2" type="ORF">Dsin_022175</name>
</gene>
<comment type="caution">
    <text evidence="2">The sequence shown here is derived from an EMBL/GenBank/DDBJ whole genome shotgun (WGS) entry which is preliminary data.</text>
</comment>
<dbReference type="Pfam" id="PF08325">
    <property type="entry name" value="WLM"/>
    <property type="match status" value="1"/>
</dbReference>
<name>A0AAE0DZI2_9ROSI</name>
<dbReference type="EMBL" id="JANJYJ010000007">
    <property type="protein sequence ID" value="KAK3198760.1"/>
    <property type="molecule type" value="Genomic_DNA"/>
</dbReference>
<dbReference type="PANTHER" id="PTHR46622">
    <property type="entry name" value="DNA-DEPENDENT METALLOPROTEASE WSS1"/>
    <property type="match status" value="1"/>
</dbReference>
<organism evidence="2 3">
    <name type="scientific">Dipteronia sinensis</name>
    <dbReference type="NCBI Taxonomy" id="43782"/>
    <lineage>
        <taxon>Eukaryota</taxon>
        <taxon>Viridiplantae</taxon>
        <taxon>Streptophyta</taxon>
        <taxon>Embryophyta</taxon>
        <taxon>Tracheophyta</taxon>
        <taxon>Spermatophyta</taxon>
        <taxon>Magnoliopsida</taxon>
        <taxon>eudicotyledons</taxon>
        <taxon>Gunneridae</taxon>
        <taxon>Pentapetalae</taxon>
        <taxon>rosids</taxon>
        <taxon>malvids</taxon>
        <taxon>Sapindales</taxon>
        <taxon>Sapindaceae</taxon>
        <taxon>Hippocastanoideae</taxon>
        <taxon>Acereae</taxon>
        <taxon>Dipteronia</taxon>
    </lineage>
</organism>
<dbReference type="Proteomes" id="UP001281410">
    <property type="component" value="Unassembled WGS sequence"/>
</dbReference>
<dbReference type="GO" id="GO:0005634">
    <property type="term" value="C:nucleus"/>
    <property type="evidence" value="ECO:0007669"/>
    <property type="project" value="TreeGrafter"/>
</dbReference>
<proteinExistence type="predicted"/>
<dbReference type="InterPro" id="IPR053000">
    <property type="entry name" value="WSS1-like_metalloprotease"/>
</dbReference>
<evidence type="ECO:0000313" key="3">
    <source>
        <dbReference type="Proteomes" id="UP001281410"/>
    </source>
</evidence>
<reference evidence="2" key="1">
    <citation type="journal article" date="2023" name="Plant J.">
        <title>Genome sequences and population genomics provide insights into the demographic history, inbreeding, and mutation load of two 'living fossil' tree species of Dipteronia.</title>
        <authorList>
            <person name="Feng Y."/>
            <person name="Comes H.P."/>
            <person name="Chen J."/>
            <person name="Zhu S."/>
            <person name="Lu R."/>
            <person name="Zhang X."/>
            <person name="Li P."/>
            <person name="Qiu J."/>
            <person name="Olsen K.M."/>
            <person name="Qiu Y."/>
        </authorList>
    </citation>
    <scope>NUCLEOTIDE SEQUENCE</scope>
    <source>
        <strain evidence="2">NBL</strain>
    </source>
</reference>
<dbReference type="PROSITE" id="PS51397">
    <property type="entry name" value="WLM"/>
    <property type="match status" value="1"/>
</dbReference>
<accession>A0AAE0DZI2</accession>
<sequence>MLHELCRNAHGPHNANFYKLWDELRKECEELMSKGITGSGGGFDLPRKRLAEKRARLGYLLPSGPKRLGGDSSIMAAVSPIQAAAMDAERRLQDDIWCGSQAFGDGGSNLISQKTVYTQYKVQETRSCLVVLEHMPQMQYLIKEVVNQVLV</sequence>